<evidence type="ECO:0000256" key="2">
    <source>
        <dbReference type="ARBA" id="ARBA00022801"/>
    </source>
</evidence>
<dbReference type="PANTHER" id="PTHR43695">
    <property type="entry name" value="PUTATIVE (AFU_ORTHOLOGUE AFUA_2G17250)-RELATED"/>
    <property type="match status" value="1"/>
</dbReference>
<dbReference type="InterPro" id="IPR013830">
    <property type="entry name" value="SGNH_hydro"/>
</dbReference>
<organism evidence="4 5">
    <name type="scientific">Hymenobacter setariae</name>
    <dbReference type="NCBI Taxonomy" id="2594794"/>
    <lineage>
        <taxon>Bacteria</taxon>
        <taxon>Pseudomonadati</taxon>
        <taxon>Bacteroidota</taxon>
        <taxon>Cytophagia</taxon>
        <taxon>Cytophagales</taxon>
        <taxon>Hymenobacteraceae</taxon>
        <taxon>Hymenobacter</taxon>
    </lineage>
</organism>
<dbReference type="CDD" id="cd01821">
    <property type="entry name" value="Rhamnogalacturan_acetylesterase_like"/>
    <property type="match status" value="1"/>
</dbReference>
<reference evidence="4 5" key="1">
    <citation type="submission" date="2019-07" db="EMBL/GenBank/DDBJ databases">
        <title>Hymenobacter sp. straun FUR1 Genome sequencing and assembly.</title>
        <authorList>
            <person name="Chhetri G."/>
        </authorList>
    </citation>
    <scope>NUCLEOTIDE SEQUENCE [LARGE SCALE GENOMIC DNA]</scope>
    <source>
        <strain evidence="4 5">Fur1</strain>
    </source>
</reference>
<evidence type="ECO:0000259" key="3">
    <source>
        <dbReference type="Pfam" id="PF13472"/>
    </source>
</evidence>
<evidence type="ECO:0000313" key="4">
    <source>
        <dbReference type="EMBL" id="TVT39146.1"/>
    </source>
</evidence>
<feature type="domain" description="SGNH hydrolase-type esterase" evidence="3">
    <location>
        <begin position="33"/>
        <end position="226"/>
    </location>
</feature>
<dbReference type="OrthoDB" id="9802318at2"/>
<name>A0A558BRK1_9BACT</name>
<dbReference type="AlphaFoldDB" id="A0A558BRK1"/>
<gene>
    <name evidence="4" type="ORF">FNT36_15915</name>
</gene>
<dbReference type="Gene3D" id="3.40.50.1110">
    <property type="entry name" value="SGNH hydrolase"/>
    <property type="match status" value="1"/>
</dbReference>
<accession>A0A558BRK1</accession>
<dbReference type="InterPro" id="IPR037459">
    <property type="entry name" value="RhgT-like"/>
</dbReference>
<dbReference type="Proteomes" id="UP000317624">
    <property type="component" value="Unassembled WGS sequence"/>
</dbReference>
<protein>
    <submittedName>
        <fullName evidence="4">Rhamnogalacturonan acetylesterase</fullName>
    </submittedName>
</protein>
<proteinExistence type="inferred from homology"/>
<comment type="caution">
    <text evidence="4">The sequence shown here is derived from an EMBL/GenBank/DDBJ whole genome shotgun (WGS) entry which is preliminary data.</text>
</comment>
<dbReference type="Pfam" id="PF13472">
    <property type="entry name" value="Lipase_GDSL_2"/>
    <property type="match status" value="1"/>
</dbReference>
<keyword evidence="2" id="KW-0378">Hydrolase</keyword>
<dbReference type="SUPFAM" id="SSF52266">
    <property type="entry name" value="SGNH hydrolase"/>
    <property type="match status" value="1"/>
</dbReference>
<evidence type="ECO:0000313" key="5">
    <source>
        <dbReference type="Proteomes" id="UP000317624"/>
    </source>
</evidence>
<dbReference type="RefSeq" id="WP_144849718.1">
    <property type="nucleotide sequence ID" value="NZ_VMRJ01000004.1"/>
</dbReference>
<sequence>MLSRLLPVLLGLSLSALLAFVPAAPSPIKVYLIGDSTMSIKQIKAYPETGWGMPFAAFFNETVTLDNRAQNGRSTKTFLTENRWQPVAAALHEGDYVFIQFGHNDEVPTKGSYTPEADFTANLKRFVSETRSHKGQPVLLTPVARRKFDEAGKIEETHAAYAELVRTVARETNTPLIDLDRTSQALLQQFGPETSKLLFNHLAPGEHPNYPDGREDNTHFSELGARRMAELVLADIRALKLGLADRVVQGTVKKTVDPQAR</sequence>
<dbReference type="InterPro" id="IPR036514">
    <property type="entry name" value="SGNH_hydro_sf"/>
</dbReference>
<dbReference type="EMBL" id="VMRJ01000004">
    <property type="protein sequence ID" value="TVT39146.1"/>
    <property type="molecule type" value="Genomic_DNA"/>
</dbReference>
<comment type="similarity">
    <text evidence="1">Belongs to the 'GDSL' lipolytic enzyme family.</text>
</comment>
<dbReference type="PANTHER" id="PTHR43695:SF1">
    <property type="entry name" value="RHAMNOGALACTURONAN ACETYLESTERASE"/>
    <property type="match status" value="1"/>
</dbReference>
<dbReference type="GO" id="GO:0016788">
    <property type="term" value="F:hydrolase activity, acting on ester bonds"/>
    <property type="evidence" value="ECO:0007669"/>
    <property type="project" value="UniProtKB-ARBA"/>
</dbReference>
<evidence type="ECO:0000256" key="1">
    <source>
        <dbReference type="ARBA" id="ARBA00008668"/>
    </source>
</evidence>
<keyword evidence="5" id="KW-1185">Reference proteome</keyword>